<dbReference type="PANTHER" id="PTHR43731">
    <property type="entry name" value="RHOMBOID PROTEASE"/>
    <property type="match status" value="1"/>
</dbReference>
<dbReference type="RefSeq" id="WP_160224648.1">
    <property type="nucleotide sequence ID" value="NZ_CP029149.1"/>
</dbReference>
<keyword evidence="8" id="KW-0645">Protease</keyword>
<keyword evidence="6" id="KW-0472">Membrane</keyword>
<sequence>MTLAGLVIIAITAIFSYRGFNEPLFFEQYKFSVGAIRQKREYYRLISSGFLHADWMHFIFNMLSLYFFQGIVSAAFGAGGFLIIYFGSMLLGNAFSLFLYKDQPWYSAIGASGAVSGVIFAAIALNPDGISVNFLPGWLFGTLYFSYSVYMLLRPKPWDNLGHSAHLGGAVFGLVYIFIAATQSAIENGLYLIIMLIPILYLAYILFKNKRR</sequence>
<keyword evidence="4" id="KW-0378">Hydrolase</keyword>
<evidence type="ECO:0000256" key="3">
    <source>
        <dbReference type="ARBA" id="ARBA00022692"/>
    </source>
</evidence>
<dbReference type="PANTHER" id="PTHR43731:SF14">
    <property type="entry name" value="PRESENILIN-ASSOCIATED RHOMBOID-LIKE PROTEIN, MITOCHONDRIAL"/>
    <property type="match status" value="1"/>
</dbReference>
<organism evidence="8 9">
    <name type="scientific">Bergeyella cardium</name>
    <dbReference type="NCBI Taxonomy" id="1585976"/>
    <lineage>
        <taxon>Bacteria</taxon>
        <taxon>Pseudomonadati</taxon>
        <taxon>Bacteroidota</taxon>
        <taxon>Flavobacteriia</taxon>
        <taxon>Flavobacteriales</taxon>
        <taxon>Weeksellaceae</taxon>
        <taxon>Bergeyella</taxon>
    </lineage>
</organism>
<dbReference type="KEGG" id="bcad:DBX24_09145"/>
<accession>A0A6P1QW80</accession>
<gene>
    <name evidence="8" type="ORF">DBX24_09145</name>
</gene>
<evidence type="ECO:0000313" key="9">
    <source>
        <dbReference type="Proteomes" id="UP000464318"/>
    </source>
</evidence>
<dbReference type="Gene3D" id="1.20.1540.10">
    <property type="entry name" value="Rhomboid-like"/>
    <property type="match status" value="1"/>
</dbReference>
<evidence type="ECO:0000256" key="1">
    <source>
        <dbReference type="ARBA" id="ARBA00004141"/>
    </source>
</evidence>
<keyword evidence="5" id="KW-1133">Transmembrane helix</keyword>
<evidence type="ECO:0000256" key="6">
    <source>
        <dbReference type="ARBA" id="ARBA00023136"/>
    </source>
</evidence>
<dbReference type="SUPFAM" id="SSF144091">
    <property type="entry name" value="Rhomboid-like"/>
    <property type="match status" value="1"/>
</dbReference>
<evidence type="ECO:0000313" key="8">
    <source>
        <dbReference type="EMBL" id="QHN66035.1"/>
    </source>
</evidence>
<reference evidence="8 9" key="1">
    <citation type="submission" date="2018-04" db="EMBL/GenBank/DDBJ databases">
        <title>Characteristic and Complete Genome Sequencing of A Novel Member of Infective Endocarditis Causative Bacteria: Bergeyella cardium QL-PH.</title>
        <authorList>
            <person name="Pan H."/>
            <person name="Sun E."/>
            <person name="Zhang Y."/>
        </authorList>
    </citation>
    <scope>NUCLEOTIDE SEQUENCE [LARGE SCALE GENOMIC DNA]</scope>
    <source>
        <strain evidence="8 9">HPQL</strain>
    </source>
</reference>
<dbReference type="Pfam" id="PF01694">
    <property type="entry name" value="Rhomboid"/>
    <property type="match status" value="1"/>
</dbReference>
<dbReference type="InterPro" id="IPR035952">
    <property type="entry name" value="Rhomboid-like_sf"/>
</dbReference>
<keyword evidence="3" id="KW-0812">Transmembrane</keyword>
<dbReference type="Proteomes" id="UP000464318">
    <property type="component" value="Chromosome"/>
</dbReference>
<dbReference type="GO" id="GO:0004252">
    <property type="term" value="F:serine-type endopeptidase activity"/>
    <property type="evidence" value="ECO:0007669"/>
    <property type="project" value="InterPro"/>
</dbReference>
<keyword evidence="9" id="KW-1185">Reference proteome</keyword>
<evidence type="ECO:0000256" key="5">
    <source>
        <dbReference type="ARBA" id="ARBA00022989"/>
    </source>
</evidence>
<dbReference type="GO" id="GO:0016020">
    <property type="term" value="C:membrane"/>
    <property type="evidence" value="ECO:0007669"/>
    <property type="project" value="UniProtKB-SubCell"/>
</dbReference>
<dbReference type="OrthoDB" id="9807874at2"/>
<feature type="domain" description="Peptidase S54 rhomboid" evidence="7">
    <location>
        <begin position="40"/>
        <end position="180"/>
    </location>
</feature>
<dbReference type="InterPro" id="IPR050925">
    <property type="entry name" value="Rhomboid_protease_S54"/>
</dbReference>
<evidence type="ECO:0000256" key="2">
    <source>
        <dbReference type="ARBA" id="ARBA00009045"/>
    </source>
</evidence>
<dbReference type="InterPro" id="IPR022764">
    <property type="entry name" value="Peptidase_S54_rhomboid_dom"/>
</dbReference>
<comment type="subcellular location">
    <subcellularLocation>
        <location evidence="1">Membrane</location>
        <topology evidence="1">Multi-pass membrane protein</topology>
    </subcellularLocation>
</comment>
<evidence type="ECO:0000256" key="4">
    <source>
        <dbReference type="ARBA" id="ARBA00022801"/>
    </source>
</evidence>
<evidence type="ECO:0000259" key="7">
    <source>
        <dbReference type="Pfam" id="PF01694"/>
    </source>
</evidence>
<dbReference type="EMBL" id="CP029149">
    <property type="protein sequence ID" value="QHN66035.1"/>
    <property type="molecule type" value="Genomic_DNA"/>
</dbReference>
<dbReference type="AlphaFoldDB" id="A0A6P1QW80"/>
<protein>
    <submittedName>
        <fullName evidence="8">Rhomboid family intramembrane serine protease</fullName>
    </submittedName>
</protein>
<dbReference type="GO" id="GO:0006508">
    <property type="term" value="P:proteolysis"/>
    <property type="evidence" value="ECO:0007669"/>
    <property type="project" value="UniProtKB-KW"/>
</dbReference>
<name>A0A6P1QW80_9FLAO</name>
<comment type="similarity">
    <text evidence="2">Belongs to the peptidase S54 family.</text>
</comment>
<proteinExistence type="inferred from homology"/>